<organism evidence="2 3">
    <name type="scientific">Streptomyces tateyamensis</name>
    <dbReference type="NCBI Taxonomy" id="565073"/>
    <lineage>
        <taxon>Bacteria</taxon>
        <taxon>Bacillati</taxon>
        <taxon>Actinomycetota</taxon>
        <taxon>Actinomycetes</taxon>
        <taxon>Kitasatosporales</taxon>
        <taxon>Streptomycetaceae</taxon>
        <taxon>Streptomyces</taxon>
    </lineage>
</organism>
<feature type="region of interest" description="Disordered" evidence="1">
    <location>
        <begin position="1"/>
        <end position="34"/>
    </location>
</feature>
<accession>A0A2V4PHI7</accession>
<dbReference type="EMBL" id="PYBW01000028">
    <property type="protein sequence ID" value="PYC83430.1"/>
    <property type="molecule type" value="Genomic_DNA"/>
</dbReference>
<sequence>MTPKGSGKPGPLPLNPLKTDNSSPPRASPHHTDDPLFDAFWSAYPRKIGKSYARAAWAKAIKRGADPAAIADAVPRHAAFWRAAGTDPKFIPYPTTWLNGDRYEDQLDTQPAITPQTRQQTYEERGIF</sequence>
<proteinExistence type="predicted"/>
<gene>
    <name evidence="2" type="ORF">C7C46_08835</name>
</gene>
<evidence type="ECO:0000256" key="1">
    <source>
        <dbReference type="SAM" id="MobiDB-lite"/>
    </source>
</evidence>
<reference evidence="2 3" key="1">
    <citation type="submission" date="2018-03" db="EMBL/GenBank/DDBJ databases">
        <title>Bioinformatic expansion and discovery of thiopeptide antibiotics.</title>
        <authorList>
            <person name="Schwalen C.J."/>
            <person name="Hudson G.A."/>
            <person name="Mitchell D.A."/>
        </authorList>
    </citation>
    <scope>NUCLEOTIDE SEQUENCE [LARGE SCALE GENOMIC DNA]</scope>
    <source>
        <strain evidence="2 3">ATCC 21389</strain>
    </source>
</reference>
<dbReference type="Proteomes" id="UP000248039">
    <property type="component" value="Unassembled WGS sequence"/>
</dbReference>
<protein>
    <submittedName>
        <fullName evidence="2">Uncharacterized protein</fullName>
    </submittedName>
</protein>
<evidence type="ECO:0000313" key="2">
    <source>
        <dbReference type="EMBL" id="PYC83430.1"/>
    </source>
</evidence>
<keyword evidence="3" id="KW-1185">Reference proteome</keyword>
<name>A0A2V4PHI7_9ACTN</name>
<comment type="caution">
    <text evidence="2">The sequence shown here is derived from an EMBL/GenBank/DDBJ whole genome shotgun (WGS) entry which is preliminary data.</text>
</comment>
<evidence type="ECO:0000313" key="3">
    <source>
        <dbReference type="Proteomes" id="UP000248039"/>
    </source>
</evidence>
<dbReference type="AlphaFoldDB" id="A0A2V4PHI7"/>